<dbReference type="SMART" id="SM00530">
    <property type="entry name" value="HTH_XRE"/>
    <property type="match status" value="1"/>
</dbReference>
<gene>
    <name evidence="3" type="ORF">IAC53_07290</name>
</gene>
<dbReference type="CDD" id="cd00093">
    <property type="entry name" value="HTH_XRE"/>
    <property type="match status" value="1"/>
</dbReference>
<evidence type="ECO:0000313" key="3">
    <source>
        <dbReference type="EMBL" id="HIU36388.1"/>
    </source>
</evidence>
<dbReference type="Gene3D" id="1.10.260.40">
    <property type="entry name" value="lambda repressor-like DNA-binding domains"/>
    <property type="match status" value="1"/>
</dbReference>
<dbReference type="Proteomes" id="UP000824071">
    <property type="component" value="Unassembled WGS sequence"/>
</dbReference>
<dbReference type="PROSITE" id="PS50943">
    <property type="entry name" value="HTH_CROC1"/>
    <property type="match status" value="1"/>
</dbReference>
<comment type="caution">
    <text evidence="3">The sequence shown here is derived from an EMBL/GenBank/DDBJ whole genome shotgun (WGS) entry which is preliminary data.</text>
</comment>
<name>A0A9D1LDA5_9FIRM</name>
<dbReference type="PANTHER" id="PTHR46558">
    <property type="entry name" value="TRACRIPTIONAL REGULATORY PROTEIN-RELATED-RELATED"/>
    <property type="match status" value="1"/>
</dbReference>
<dbReference type="GO" id="GO:0003677">
    <property type="term" value="F:DNA binding"/>
    <property type="evidence" value="ECO:0007669"/>
    <property type="project" value="UniProtKB-KW"/>
</dbReference>
<feature type="domain" description="HTH cro/C1-type" evidence="2">
    <location>
        <begin position="9"/>
        <end position="63"/>
    </location>
</feature>
<reference evidence="3" key="2">
    <citation type="journal article" date="2021" name="PeerJ">
        <title>Extensive microbial diversity within the chicken gut microbiome revealed by metagenomics and culture.</title>
        <authorList>
            <person name="Gilroy R."/>
            <person name="Ravi A."/>
            <person name="Getino M."/>
            <person name="Pursley I."/>
            <person name="Horton D.L."/>
            <person name="Alikhan N.F."/>
            <person name="Baker D."/>
            <person name="Gharbi K."/>
            <person name="Hall N."/>
            <person name="Watson M."/>
            <person name="Adriaenssens E.M."/>
            <person name="Foster-Nyarko E."/>
            <person name="Jarju S."/>
            <person name="Secka A."/>
            <person name="Antonio M."/>
            <person name="Oren A."/>
            <person name="Chaudhuri R.R."/>
            <person name="La Ragione R."/>
            <person name="Hildebrand F."/>
            <person name="Pallen M.J."/>
        </authorList>
    </citation>
    <scope>NUCLEOTIDE SEQUENCE</scope>
    <source>
        <strain evidence="3">ChiGjej1B1-19959</strain>
    </source>
</reference>
<accession>A0A9D1LDA5</accession>
<sequence>MNATFPARLHALRRERGLTQKEAAAALGISGALLSHYEKGIRECGLEFLCAAASFYDVSCDYLLGVSSTRRAFNEQYDERDTQQDREFRTGTLFRAATMLGDALASTDPDAAVLLRSYFALAVYRVALRACADGVLPADWATLPANTAEYGSAALMDGLLRRLRSGEGADAKPAEPVCVHTVMENGERLLREAAAAFVGEIRRD</sequence>
<dbReference type="SUPFAM" id="SSF47413">
    <property type="entry name" value="lambda repressor-like DNA-binding domains"/>
    <property type="match status" value="1"/>
</dbReference>
<dbReference type="InterPro" id="IPR001387">
    <property type="entry name" value="Cro/C1-type_HTH"/>
</dbReference>
<dbReference type="Pfam" id="PF01381">
    <property type="entry name" value="HTH_3"/>
    <property type="match status" value="1"/>
</dbReference>
<dbReference type="InterPro" id="IPR010982">
    <property type="entry name" value="Lambda_DNA-bd_dom_sf"/>
</dbReference>
<dbReference type="EMBL" id="DVMW01000041">
    <property type="protein sequence ID" value="HIU36388.1"/>
    <property type="molecule type" value="Genomic_DNA"/>
</dbReference>
<dbReference type="AlphaFoldDB" id="A0A9D1LDA5"/>
<protein>
    <submittedName>
        <fullName evidence="3">Helix-turn-helix transcriptional regulator</fullName>
    </submittedName>
</protein>
<evidence type="ECO:0000313" key="4">
    <source>
        <dbReference type="Proteomes" id="UP000824071"/>
    </source>
</evidence>
<organism evidence="3 4">
    <name type="scientific">Candidatus Fimenecus excrementigallinarum</name>
    <dbReference type="NCBI Taxonomy" id="2840816"/>
    <lineage>
        <taxon>Bacteria</taxon>
        <taxon>Bacillati</taxon>
        <taxon>Bacillota</taxon>
        <taxon>Clostridia</taxon>
        <taxon>Candidatus Fimenecus</taxon>
    </lineage>
</organism>
<dbReference type="PANTHER" id="PTHR46558:SF11">
    <property type="entry name" value="HTH-TYPE TRANSCRIPTIONAL REGULATOR XRE"/>
    <property type="match status" value="1"/>
</dbReference>
<evidence type="ECO:0000259" key="2">
    <source>
        <dbReference type="PROSITE" id="PS50943"/>
    </source>
</evidence>
<reference evidence="3" key="1">
    <citation type="submission" date="2020-10" db="EMBL/GenBank/DDBJ databases">
        <authorList>
            <person name="Gilroy R."/>
        </authorList>
    </citation>
    <scope>NUCLEOTIDE SEQUENCE</scope>
    <source>
        <strain evidence="3">ChiGjej1B1-19959</strain>
    </source>
</reference>
<evidence type="ECO:0000256" key="1">
    <source>
        <dbReference type="ARBA" id="ARBA00023125"/>
    </source>
</evidence>
<keyword evidence="1" id="KW-0238">DNA-binding</keyword>
<proteinExistence type="predicted"/>